<proteinExistence type="inferred from homology"/>
<evidence type="ECO:0000256" key="6">
    <source>
        <dbReference type="ARBA" id="ARBA00022679"/>
    </source>
</evidence>
<feature type="active site" description="Pros-phosphohistidine intermediate" evidence="14">
    <location>
        <position position="132"/>
    </location>
</feature>
<dbReference type="FunFam" id="3.30.70.141:FF:000017">
    <property type="entry name" value="Nucleoside diphosphate kinase"/>
    <property type="match status" value="1"/>
</dbReference>
<evidence type="ECO:0000256" key="11">
    <source>
        <dbReference type="ARBA" id="ARBA00022842"/>
    </source>
</evidence>
<feature type="domain" description="Nucleoside diphosphate kinase-like" evidence="17">
    <location>
        <begin position="18"/>
        <end position="155"/>
    </location>
</feature>
<dbReference type="GO" id="GO:0004550">
    <property type="term" value="F:nucleoside diphosphate kinase activity"/>
    <property type="evidence" value="ECO:0007669"/>
    <property type="project" value="UniProtKB-EC"/>
</dbReference>
<dbReference type="HOGENOM" id="CLU_060216_6_3_1"/>
<dbReference type="PROSITE" id="PS51374">
    <property type="entry name" value="NDPK_LIKE"/>
    <property type="match status" value="1"/>
</dbReference>
<dbReference type="GO" id="GO:0046872">
    <property type="term" value="F:metal ion binding"/>
    <property type="evidence" value="ECO:0007669"/>
    <property type="project" value="UniProtKB-KW"/>
</dbReference>
<dbReference type="GO" id="GO:0005758">
    <property type="term" value="C:mitochondrial intermembrane space"/>
    <property type="evidence" value="ECO:0007669"/>
    <property type="project" value="UniProtKB-SubCell"/>
</dbReference>
<evidence type="ECO:0000259" key="17">
    <source>
        <dbReference type="SMART" id="SM00562"/>
    </source>
</evidence>
<evidence type="ECO:0000256" key="1">
    <source>
        <dbReference type="ARBA" id="ARBA00000082"/>
    </source>
</evidence>
<keyword evidence="19" id="KW-1185">Reference proteome</keyword>
<keyword evidence="10 16" id="KW-0067">ATP-binding</keyword>
<dbReference type="AlphaFoldDB" id="H3BEM9"/>
<evidence type="ECO:0000256" key="9">
    <source>
        <dbReference type="ARBA" id="ARBA00022777"/>
    </source>
</evidence>
<evidence type="ECO:0000256" key="16">
    <source>
        <dbReference type="RuleBase" id="RU004013"/>
    </source>
</evidence>
<reference evidence="18" key="3">
    <citation type="submission" date="2025-09" db="UniProtKB">
        <authorList>
            <consortium name="Ensembl"/>
        </authorList>
    </citation>
    <scope>IDENTIFICATION</scope>
</reference>
<dbReference type="Pfam" id="PF00334">
    <property type="entry name" value="NDK"/>
    <property type="match status" value="1"/>
</dbReference>
<dbReference type="PANTHER" id="PTHR11349">
    <property type="entry name" value="NUCLEOSIDE DIPHOSPHATE KINASE"/>
    <property type="match status" value="1"/>
</dbReference>
<dbReference type="eggNOG" id="KOG0888">
    <property type="taxonomic scope" value="Eukaryota"/>
</dbReference>
<dbReference type="GeneTree" id="ENSGT00940000160286"/>
<dbReference type="InterPro" id="IPR036850">
    <property type="entry name" value="NDK-like_dom_sf"/>
</dbReference>
<dbReference type="InterPro" id="IPR023005">
    <property type="entry name" value="Nucleoside_diP_kinase_AS"/>
</dbReference>
<evidence type="ECO:0000256" key="10">
    <source>
        <dbReference type="ARBA" id="ARBA00022840"/>
    </source>
</evidence>
<evidence type="ECO:0000256" key="2">
    <source>
        <dbReference type="ARBA" id="ARBA00000937"/>
    </source>
</evidence>
<name>H3BEM9_LATCH</name>
<evidence type="ECO:0000256" key="15">
    <source>
        <dbReference type="RuleBase" id="RU004011"/>
    </source>
</evidence>
<keyword evidence="12" id="KW-0546">Nucleotide metabolism</keyword>
<feature type="binding site" evidence="14">
    <location>
        <position position="129"/>
    </location>
    <ligand>
        <name>ATP</name>
        <dbReference type="ChEBI" id="CHEBI:30616"/>
    </ligand>
</feature>
<comment type="similarity">
    <text evidence="5 14 15">Belongs to the NDK family.</text>
</comment>
<evidence type="ECO:0000256" key="3">
    <source>
        <dbReference type="ARBA" id="ARBA00001946"/>
    </source>
</evidence>
<sequence>SILIMQYILSSIGAHGTQERTLIAVKPDGVQKRLVGEIIKRFEQRGFKLVGMKLLQASEELLAKHYHDLKTKSFYSSLIDYMSSGPVVAMVWEGSNVVKTSRAMVGETNPLDARPGTIRGDFSVDICRNVIHASDSVDGAQREIGLWFQSNELVDWESCLHSNTYQ</sequence>
<dbReference type="FunCoup" id="H3BEM9">
    <property type="interactions" value="750"/>
</dbReference>
<evidence type="ECO:0000256" key="5">
    <source>
        <dbReference type="ARBA" id="ARBA00008142"/>
    </source>
</evidence>
<keyword evidence="8 16" id="KW-0547">Nucleotide-binding</keyword>
<feature type="binding site" evidence="14">
    <location>
        <position position="74"/>
    </location>
    <ligand>
        <name>ATP</name>
        <dbReference type="ChEBI" id="CHEBI:30616"/>
    </ligand>
</feature>
<evidence type="ECO:0000313" key="19">
    <source>
        <dbReference type="Proteomes" id="UP000008672"/>
    </source>
</evidence>
<gene>
    <name evidence="18" type="primary">NME4</name>
</gene>
<reference evidence="19" key="1">
    <citation type="submission" date="2011-08" db="EMBL/GenBank/DDBJ databases">
        <title>The draft genome of Latimeria chalumnae.</title>
        <authorList>
            <person name="Di Palma F."/>
            <person name="Alfoldi J."/>
            <person name="Johnson J."/>
            <person name="Berlin A."/>
            <person name="Gnerre S."/>
            <person name="Jaffe D."/>
            <person name="MacCallum I."/>
            <person name="Young S."/>
            <person name="Walker B.J."/>
            <person name="Lander E."/>
            <person name="Lindblad-Toh K."/>
        </authorList>
    </citation>
    <scope>NUCLEOTIDE SEQUENCE [LARGE SCALE GENOMIC DNA]</scope>
    <source>
        <strain evidence="19">Wild caught</strain>
    </source>
</reference>
<dbReference type="SUPFAM" id="SSF54919">
    <property type="entry name" value="Nucleoside diphosphate kinase, NDK"/>
    <property type="match status" value="1"/>
</dbReference>
<feature type="binding site" evidence="14">
    <location>
        <position position="108"/>
    </location>
    <ligand>
        <name>ATP</name>
        <dbReference type="ChEBI" id="CHEBI:30616"/>
    </ligand>
</feature>
<dbReference type="Proteomes" id="UP000008672">
    <property type="component" value="Unassembled WGS sequence"/>
</dbReference>
<keyword evidence="7" id="KW-0479">Metal-binding</keyword>
<evidence type="ECO:0000256" key="7">
    <source>
        <dbReference type="ARBA" id="ARBA00022723"/>
    </source>
</evidence>
<dbReference type="OMA" id="LLGHRCT"/>
<dbReference type="GO" id="GO:0005759">
    <property type="term" value="C:mitochondrial matrix"/>
    <property type="evidence" value="ECO:0007669"/>
    <property type="project" value="UniProtKB-SubCell"/>
</dbReference>
<comment type="catalytic activity">
    <reaction evidence="2">
        <text>a ribonucleoside 5'-diphosphate + ATP = a ribonucleoside 5'-triphosphate + ADP</text>
        <dbReference type="Rhea" id="RHEA:18113"/>
        <dbReference type="ChEBI" id="CHEBI:30616"/>
        <dbReference type="ChEBI" id="CHEBI:57930"/>
        <dbReference type="ChEBI" id="CHEBI:61557"/>
        <dbReference type="ChEBI" id="CHEBI:456216"/>
        <dbReference type="EC" id="2.7.4.6"/>
    </reaction>
</comment>
<evidence type="ECO:0000256" key="14">
    <source>
        <dbReference type="PROSITE-ProRule" id="PRU00706"/>
    </source>
</evidence>
<evidence type="ECO:0000313" key="18">
    <source>
        <dbReference type="Ensembl" id="ENSLACP00000020350.1"/>
    </source>
</evidence>
<keyword evidence="9 16" id="KW-0418">Kinase</keyword>
<keyword evidence="11" id="KW-0460">Magnesium</keyword>
<comment type="subcellular location">
    <subcellularLocation>
        <location evidence="13">Mitochondrion intermembrane space</location>
        <topology evidence="13">Peripheral membrane protein</topology>
    </subcellularLocation>
    <subcellularLocation>
        <location evidence="4">Mitochondrion matrix</location>
    </subcellularLocation>
</comment>
<dbReference type="HAMAP" id="MF_00451">
    <property type="entry name" value="NDP_kinase"/>
    <property type="match status" value="1"/>
</dbReference>
<dbReference type="Bgee" id="ENSLACG00000017881">
    <property type="expression patterns" value="Expressed in pelvic fin and 5 other cell types or tissues"/>
</dbReference>
<dbReference type="GO" id="GO:0006241">
    <property type="term" value="P:CTP biosynthetic process"/>
    <property type="evidence" value="ECO:0007669"/>
    <property type="project" value="InterPro"/>
</dbReference>
<dbReference type="STRING" id="7897.ENSLACP00000020350"/>
<dbReference type="Gene3D" id="3.30.70.141">
    <property type="entry name" value="Nucleoside diphosphate kinase-like domain"/>
    <property type="match status" value="1"/>
</dbReference>
<feature type="binding site" evidence="14">
    <location>
        <position position="26"/>
    </location>
    <ligand>
        <name>ATP</name>
        <dbReference type="ChEBI" id="CHEBI:30616"/>
    </ligand>
</feature>
<dbReference type="InterPro" id="IPR034907">
    <property type="entry name" value="NDK-like_dom"/>
</dbReference>
<dbReference type="PROSITE" id="PS00469">
    <property type="entry name" value="NDPK"/>
    <property type="match status" value="1"/>
</dbReference>
<evidence type="ECO:0000256" key="13">
    <source>
        <dbReference type="ARBA" id="ARBA00060410"/>
    </source>
</evidence>
<comment type="cofactor">
    <cofactor evidence="3">
        <name>Mg(2+)</name>
        <dbReference type="ChEBI" id="CHEBI:18420"/>
    </cofactor>
</comment>
<feature type="binding site" evidence="14">
    <location>
        <position position="102"/>
    </location>
    <ligand>
        <name>ATP</name>
        <dbReference type="ChEBI" id="CHEBI:30616"/>
    </ligand>
</feature>
<dbReference type="InterPro" id="IPR001564">
    <property type="entry name" value="Nucleoside_diP_kinase"/>
</dbReference>
<keyword evidence="6 16" id="KW-0808">Transferase</keyword>
<organism evidence="18 19">
    <name type="scientific">Latimeria chalumnae</name>
    <name type="common">Coelacanth</name>
    <dbReference type="NCBI Taxonomy" id="7897"/>
    <lineage>
        <taxon>Eukaryota</taxon>
        <taxon>Metazoa</taxon>
        <taxon>Chordata</taxon>
        <taxon>Craniata</taxon>
        <taxon>Vertebrata</taxon>
        <taxon>Euteleostomi</taxon>
        <taxon>Coelacanthiformes</taxon>
        <taxon>Coelacanthidae</taxon>
        <taxon>Latimeria</taxon>
    </lineage>
</organism>
<feature type="binding site" evidence="14">
    <location>
        <position position="119"/>
    </location>
    <ligand>
        <name>ATP</name>
        <dbReference type="ChEBI" id="CHEBI:30616"/>
    </ligand>
</feature>
<accession>H3BEM9</accession>
<dbReference type="SMART" id="SM00562">
    <property type="entry name" value="NDK"/>
    <property type="match status" value="1"/>
</dbReference>
<evidence type="ECO:0000256" key="8">
    <source>
        <dbReference type="ARBA" id="ARBA00022741"/>
    </source>
</evidence>
<dbReference type="GO" id="GO:0006228">
    <property type="term" value="P:UTP biosynthetic process"/>
    <property type="evidence" value="ECO:0007669"/>
    <property type="project" value="InterPro"/>
</dbReference>
<dbReference type="GO" id="GO:0005524">
    <property type="term" value="F:ATP binding"/>
    <property type="evidence" value="ECO:0007669"/>
    <property type="project" value="UniProtKB-KW"/>
</dbReference>
<dbReference type="NCBIfam" id="NF001908">
    <property type="entry name" value="PRK00668.1"/>
    <property type="match status" value="1"/>
</dbReference>
<reference evidence="18" key="2">
    <citation type="submission" date="2025-08" db="UniProtKB">
        <authorList>
            <consortium name="Ensembl"/>
        </authorList>
    </citation>
    <scope>IDENTIFICATION</scope>
</reference>
<dbReference type="EMBL" id="AFYH01027832">
    <property type="status" value="NOT_ANNOTATED_CDS"/>
    <property type="molecule type" value="Genomic_DNA"/>
</dbReference>
<dbReference type="EC" id="2.7.4.6" evidence="16"/>
<comment type="catalytic activity">
    <reaction evidence="1 16">
        <text>a 2'-deoxyribonucleoside 5'-diphosphate + ATP = a 2'-deoxyribonucleoside 5'-triphosphate + ADP</text>
        <dbReference type="Rhea" id="RHEA:44640"/>
        <dbReference type="ChEBI" id="CHEBI:30616"/>
        <dbReference type="ChEBI" id="CHEBI:61560"/>
        <dbReference type="ChEBI" id="CHEBI:73316"/>
        <dbReference type="ChEBI" id="CHEBI:456216"/>
        <dbReference type="EC" id="2.7.4.6"/>
    </reaction>
</comment>
<dbReference type="GO" id="GO:0006183">
    <property type="term" value="P:GTP biosynthetic process"/>
    <property type="evidence" value="ECO:0007669"/>
    <property type="project" value="InterPro"/>
</dbReference>
<protein>
    <recommendedName>
        <fullName evidence="16">Nucleoside diphosphate kinase</fullName>
        <ecNumber evidence="16">2.7.4.6</ecNumber>
    </recommendedName>
</protein>
<dbReference type="Ensembl" id="ENSLACT00000020490.1">
    <property type="protein sequence ID" value="ENSLACP00000020350.1"/>
    <property type="gene ID" value="ENSLACG00000017881.1"/>
</dbReference>
<dbReference type="PRINTS" id="PR01243">
    <property type="entry name" value="NUCDPKINASE"/>
</dbReference>
<evidence type="ECO:0000256" key="12">
    <source>
        <dbReference type="ARBA" id="ARBA00023080"/>
    </source>
</evidence>
<dbReference type="InParanoid" id="H3BEM9"/>
<dbReference type="CDD" id="cd04413">
    <property type="entry name" value="NDPk_I"/>
    <property type="match status" value="1"/>
</dbReference>
<evidence type="ECO:0000256" key="4">
    <source>
        <dbReference type="ARBA" id="ARBA00004305"/>
    </source>
</evidence>